<sequence>MPNDSHRALSTRSLLRSPFQGNAMSGAPAPVIRDPTHDFGELTTRAETLAKLDARVMIGARHGTMHFKAGDVRVERGSVTRTPPKPCLRAA</sequence>
<dbReference type="AlphaFoldDB" id="A0A7Z7J3F7"/>
<dbReference type="Proteomes" id="UP000234345">
    <property type="component" value="Unassembled WGS sequence"/>
</dbReference>
<protein>
    <submittedName>
        <fullName evidence="2">Uncharacterized protein</fullName>
    </submittedName>
</protein>
<evidence type="ECO:0000313" key="2">
    <source>
        <dbReference type="EMBL" id="SOO26654.1"/>
    </source>
</evidence>
<name>A0A7Z7J3F7_XANCH</name>
<reference evidence="2 3" key="1">
    <citation type="submission" date="2017-10" db="EMBL/GenBank/DDBJ databases">
        <authorList>
            <person name="Regsiter A."/>
            <person name="William W."/>
        </authorList>
    </citation>
    <scope>NUCLEOTIDE SEQUENCE [LARGE SCALE GENOMIC DNA]</scope>
    <source>
        <strain evidence="2 3">CFBP6991</strain>
    </source>
</reference>
<gene>
    <name evidence="2" type="ORF">XFF6991_570219</name>
</gene>
<feature type="region of interest" description="Disordered" evidence="1">
    <location>
        <begin position="1"/>
        <end position="37"/>
    </location>
</feature>
<proteinExistence type="predicted"/>
<organism evidence="2 3">
    <name type="scientific">Xanthomonas campestris pv. phaseoli</name>
    <dbReference type="NCBI Taxonomy" id="317013"/>
    <lineage>
        <taxon>Bacteria</taxon>
        <taxon>Pseudomonadati</taxon>
        <taxon>Pseudomonadota</taxon>
        <taxon>Gammaproteobacteria</taxon>
        <taxon>Lysobacterales</taxon>
        <taxon>Lysobacteraceae</taxon>
        <taxon>Xanthomonas</taxon>
    </lineage>
</organism>
<accession>A0A7Z7J3F7</accession>
<evidence type="ECO:0000256" key="1">
    <source>
        <dbReference type="SAM" id="MobiDB-lite"/>
    </source>
</evidence>
<evidence type="ECO:0000313" key="3">
    <source>
        <dbReference type="Proteomes" id="UP000234345"/>
    </source>
</evidence>
<feature type="compositionally biased region" description="Polar residues" evidence="1">
    <location>
        <begin position="8"/>
        <end position="23"/>
    </location>
</feature>
<dbReference type="EMBL" id="OCZC01000085">
    <property type="protein sequence ID" value="SOO26654.1"/>
    <property type="molecule type" value="Genomic_DNA"/>
</dbReference>
<comment type="caution">
    <text evidence="2">The sequence shown here is derived from an EMBL/GenBank/DDBJ whole genome shotgun (WGS) entry which is preliminary data.</text>
</comment>